<keyword evidence="7 10" id="KW-0472">Membrane</keyword>
<comment type="subcellular location">
    <subcellularLocation>
        <location evidence="1">Membrane</location>
        <topology evidence="1">Single-pass type I membrane protein</topology>
    </subcellularLocation>
</comment>
<feature type="transmembrane region" description="Helical" evidence="10">
    <location>
        <begin position="344"/>
        <end position="361"/>
    </location>
</feature>
<evidence type="ECO:0000256" key="8">
    <source>
        <dbReference type="ARBA" id="ARBA00023170"/>
    </source>
</evidence>
<keyword evidence="8" id="KW-0675">Receptor</keyword>
<accession>A0ABR2TXY0</accession>
<dbReference type="InterPro" id="IPR013210">
    <property type="entry name" value="LRR_N_plant-typ"/>
</dbReference>
<name>A0ABR2TXY0_9ROSI</name>
<feature type="domain" description="Leucine-rich repeat-containing N-terminal plant-type" evidence="11">
    <location>
        <begin position="36"/>
        <end position="73"/>
    </location>
</feature>
<evidence type="ECO:0000256" key="2">
    <source>
        <dbReference type="ARBA" id="ARBA00022614"/>
    </source>
</evidence>
<evidence type="ECO:0000256" key="4">
    <source>
        <dbReference type="ARBA" id="ARBA00022729"/>
    </source>
</evidence>
<evidence type="ECO:0000256" key="6">
    <source>
        <dbReference type="ARBA" id="ARBA00022989"/>
    </source>
</evidence>
<dbReference type="SUPFAM" id="SSF52058">
    <property type="entry name" value="L domain-like"/>
    <property type="match status" value="1"/>
</dbReference>
<keyword evidence="5" id="KW-0677">Repeat</keyword>
<evidence type="ECO:0000259" key="11">
    <source>
        <dbReference type="Pfam" id="PF08263"/>
    </source>
</evidence>
<dbReference type="Pfam" id="PF08263">
    <property type="entry name" value="LRRNT_2"/>
    <property type="match status" value="1"/>
</dbReference>
<evidence type="ECO:0000313" key="13">
    <source>
        <dbReference type="Proteomes" id="UP001396334"/>
    </source>
</evidence>
<sequence length="388" mass="43432">MAPDVENAYSTYSELLAVVAIRVSFCDGNSNVLCIESEREALLKLKNDLIDPSNRLSSWVEAKDCCEWNGVVCHNSTGHVHQLHLAAPFSALNDYEPLSEREAYCQFIGLLESLTYLNLSQARFQGPIPENLVNLSNLQYLDLRGRGEYTRPWDFKAKSLQWISGLSSLQYLDLSYVDLGEASDWLQDADQKFYLSASLVLKGRDVEYSTTLSLVTSMDLSVNSLTGEIPKEVGILIGLRSLNISGNKLTGNIPDNIGNLELMESLDLSMNQLHGEIPSSLSNLSFLYHFNVYYNKLTGKIPTGTQLQSFENSSYIPNHLCGPPVSKNCSTNNGGSSGRKKLNGFYVSMGFWGVVAPLFFIRSWRHAYYQKLEHIGRKLYVFWATIGM</sequence>
<evidence type="ECO:0000256" key="5">
    <source>
        <dbReference type="ARBA" id="ARBA00022737"/>
    </source>
</evidence>
<dbReference type="EMBL" id="JBBPBN010000004">
    <property type="protein sequence ID" value="KAK9042053.1"/>
    <property type="molecule type" value="Genomic_DNA"/>
</dbReference>
<gene>
    <name evidence="12" type="ORF">V6N11_017134</name>
</gene>
<dbReference type="InterPro" id="IPR032675">
    <property type="entry name" value="LRR_dom_sf"/>
</dbReference>
<keyword evidence="3 10" id="KW-0812">Transmembrane</keyword>
<dbReference type="Gene3D" id="3.80.10.10">
    <property type="entry name" value="Ribonuclease Inhibitor"/>
    <property type="match status" value="2"/>
</dbReference>
<dbReference type="InterPro" id="IPR046956">
    <property type="entry name" value="RLP23-like"/>
</dbReference>
<comment type="caution">
    <text evidence="12">The sequence shown here is derived from an EMBL/GenBank/DDBJ whole genome shotgun (WGS) entry which is preliminary data.</text>
</comment>
<keyword evidence="6 10" id="KW-1133">Transmembrane helix</keyword>
<evidence type="ECO:0000256" key="7">
    <source>
        <dbReference type="ARBA" id="ARBA00023136"/>
    </source>
</evidence>
<evidence type="ECO:0000256" key="3">
    <source>
        <dbReference type="ARBA" id="ARBA00022692"/>
    </source>
</evidence>
<protein>
    <recommendedName>
        <fullName evidence="11">Leucine-rich repeat-containing N-terminal plant-type domain-containing protein</fullName>
    </recommendedName>
</protein>
<dbReference type="PANTHER" id="PTHR48063:SF48">
    <property type="entry name" value="LRR RECEPTOR-LIKE SERINE_THREONINE-PROTEIN KINASE FLS2"/>
    <property type="match status" value="1"/>
</dbReference>
<reference evidence="12 13" key="1">
    <citation type="journal article" date="2024" name="G3 (Bethesda)">
        <title>Genome assembly of Hibiscus sabdariffa L. provides insights into metabolisms of medicinal natural products.</title>
        <authorList>
            <person name="Kim T."/>
        </authorList>
    </citation>
    <scope>NUCLEOTIDE SEQUENCE [LARGE SCALE GENOMIC DNA]</scope>
    <source>
        <strain evidence="12">TK-2024</strain>
        <tissue evidence="12">Old leaves</tissue>
    </source>
</reference>
<keyword evidence="2" id="KW-0433">Leucine-rich repeat</keyword>
<organism evidence="12 13">
    <name type="scientific">Hibiscus sabdariffa</name>
    <name type="common">roselle</name>
    <dbReference type="NCBI Taxonomy" id="183260"/>
    <lineage>
        <taxon>Eukaryota</taxon>
        <taxon>Viridiplantae</taxon>
        <taxon>Streptophyta</taxon>
        <taxon>Embryophyta</taxon>
        <taxon>Tracheophyta</taxon>
        <taxon>Spermatophyta</taxon>
        <taxon>Magnoliopsida</taxon>
        <taxon>eudicotyledons</taxon>
        <taxon>Gunneridae</taxon>
        <taxon>Pentapetalae</taxon>
        <taxon>rosids</taxon>
        <taxon>malvids</taxon>
        <taxon>Malvales</taxon>
        <taxon>Malvaceae</taxon>
        <taxon>Malvoideae</taxon>
        <taxon>Hibiscus</taxon>
    </lineage>
</organism>
<dbReference type="PANTHER" id="PTHR48063">
    <property type="entry name" value="LRR RECEPTOR-LIKE KINASE"/>
    <property type="match status" value="1"/>
</dbReference>
<dbReference type="Proteomes" id="UP001396334">
    <property type="component" value="Unassembled WGS sequence"/>
</dbReference>
<evidence type="ECO:0000313" key="12">
    <source>
        <dbReference type="EMBL" id="KAK9042053.1"/>
    </source>
</evidence>
<keyword evidence="13" id="KW-1185">Reference proteome</keyword>
<evidence type="ECO:0000256" key="10">
    <source>
        <dbReference type="SAM" id="Phobius"/>
    </source>
</evidence>
<evidence type="ECO:0000256" key="9">
    <source>
        <dbReference type="ARBA" id="ARBA00023180"/>
    </source>
</evidence>
<keyword evidence="4" id="KW-0732">Signal</keyword>
<proteinExistence type="predicted"/>
<evidence type="ECO:0000256" key="1">
    <source>
        <dbReference type="ARBA" id="ARBA00004479"/>
    </source>
</evidence>
<dbReference type="InterPro" id="IPR001611">
    <property type="entry name" value="Leu-rich_rpt"/>
</dbReference>
<keyword evidence="9" id="KW-0325">Glycoprotein</keyword>
<dbReference type="Pfam" id="PF00560">
    <property type="entry name" value="LRR_1"/>
    <property type="match status" value="3"/>
</dbReference>